<name>A0A8X6SLJ4_TRICX</name>
<sequence>MTLGSEVNEQMLQPDGQSGTKPLVFTSQENLVLIYLPTEGMKGLVVLAHPVVWTSYLCMDNLDDQPFPPTNVGHVDEEMVHPGRRASQSNC</sequence>
<accession>A0A8X6SLJ4</accession>
<gene>
    <name evidence="2" type="ORF">TNCV_1021511</name>
</gene>
<comment type="caution">
    <text evidence="2">The sequence shown here is derived from an EMBL/GenBank/DDBJ whole genome shotgun (WGS) entry which is preliminary data.</text>
</comment>
<reference evidence="2" key="1">
    <citation type="submission" date="2020-08" db="EMBL/GenBank/DDBJ databases">
        <title>Multicomponent nature underlies the extraordinary mechanical properties of spider dragline silk.</title>
        <authorList>
            <person name="Kono N."/>
            <person name="Nakamura H."/>
            <person name="Mori M."/>
            <person name="Yoshida Y."/>
            <person name="Ohtoshi R."/>
            <person name="Malay A.D."/>
            <person name="Moran D.A.P."/>
            <person name="Tomita M."/>
            <person name="Numata K."/>
            <person name="Arakawa K."/>
        </authorList>
    </citation>
    <scope>NUCLEOTIDE SEQUENCE</scope>
</reference>
<dbReference type="AlphaFoldDB" id="A0A8X6SLJ4"/>
<dbReference type="EMBL" id="BMAU01021328">
    <property type="protein sequence ID" value="GFY14386.1"/>
    <property type="molecule type" value="Genomic_DNA"/>
</dbReference>
<evidence type="ECO:0000256" key="1">
    <source>
        <dbReference type="SAM" id="MobiDB-lite"/>
    </source>
</evidence>
<proteinExistence type="predicted"/>
<evidence type="ECO:0000313" key="2">
    <source>
        <dbReference type="EMBL" id="GFY14386.1"/>
    </source>
</evidence>
<evidence type="ECO:0000313" key="3">
    <source>
        <dbReference type="Proteomes" id="UP000887159"/>
    </source>
</evidence>
<organism evidence="2 3">
    <name type="scientific">Trichonephila clavipes</name>
    <name type="common">Golden silk orbweaver</name>
    <name type="synonym">Nephila clavipes</name>
    <dbReference type="NCBI Taxonomy" id="2585209"/>
    <lineage>
        <taxon>Eukaryota</taxon>
        <taxon>Metazoa</taxon>
        <taxon>Ecdysozoa</taxon>
        <taxon>Arthropoda</taxon>
        <taxon>Chelicerata</taxon>
        <taxon>Arachnida</taxon>
        <taxon>Araneae</taxon>
        <taxon>Araneomorphae</taxon>
        <taxon>Entelegynae</taxon>
        <taxon>Araneoidea</taxon>
        <taxon>Nephilidae</taxon>
        <taxon>Trichonephila</taxon>
    </lineage>
</organism>
<feature type="region of interest" description="Disordered" evidence="1">
    <location>
        <begin position="1"/>
        <end position="21"/>
    </location>
</feature>
<protein>
    <submittedName>
        <fullName evidence="2">Uncharacterized protein</fullName>
    </submittedName>
</protein>
<keyword evidence="3" id="KW-1185">Reference proteome</keyword>
<dbReference type="Proteomes" id="UP000887159">
    <property type="component" value="Unassembled WGS sequence"/>
</dbReference>